<evidence type="ECO:0000256" key="1">
    <source>
        <dbReference type="ARBA" id="ARBA00009515"/>
    </source>
</evidence>
<feature type="region of interest" description="Disordered" evidence="3">
    <location>
        <begin position="422"/>
        <end position="497"/>
    </location>
</feature>
<feature type="compositionally biased region" description="Low complexity" evidence="3">
    <location>
        <begin position="463"/>
        <end position="483"/>
    </location>
</feature>
<dbReference type="EMBL" id="JAPFFF010000005">
    <property type="protein sequence ID" value="KAK8890185.1"/>
    <property type="molecule type" value="Genomic_DNA"/>
</dbReference>
<reference evidence="4 5" key="1">
    <citation type="submission" date="2024-04" db="EMBL/GenBank/DDBJ databases">
        <title>Tritrichomonas musculus Genome.</title>
        <authorList>
            <person name="Alves-Ferreira E."/>
            <person name="Grigg M."/>
            <person name="Lorenzi H."/>
            <person name="Galac M."/>
        </authorList>
    </citation>
    <scope>NUCLEOTIDE SEQUENCE [LARGE SCALE GENOMIC DNA]</scope>
    <source>
        <strain evidence="4 5">EAF2021</strain>
    </source>
</reference>
<dbReference type="Proteomes" id="UP001470230">
    <property type="component" value="Unassembled WGS sequence"/>
</dbReference>
<protein>
    <submittedName>
        <fullName evidence="4">Apoptosis inhibitor 5</fullName>
    </submittedName>
</protein>
<evidence type="ECO:0000256" key="2">
    <source>
        <dbReference type="ARBA" id="ARBA00022703"/>
    </source>
</evidence>
<dbReference type="PANTHER" id="PTHR12758">
    <property type="entry name" value="APOPTOSIS INHIBITOR 5-RELATED"/>
    <property type="match status" value="1"/>
</dbReference>
<name>A0ABR2KGC1_9EUKA</name>
<comment type="similarity">
    <text evidence="1">Belongs to the API5 family.</text>
</comment>
<evidence type="ECO:0000313" key="5">
    <source>
        <dbReference type="Proteomes" id="UP001470230"/>
    </source>
</evidence>
<keyword evidence="5" id="KW-1185">Reference proteome</keyword>
<dbReference type="InterPro" id="IPR011989">
    <property type="entry name" value="ARM-like"/>
</dbReference>
<dbReference type="PANTHER" id="PTHR12758:SF19">
    <property type="entry name" value="APOPTOSIS INHIBITOR 5"/>
    <property type="match status" value="1"/>
</dbReference>
<gene>
    <name evidence="4" type="ORF">M9Y10_034954</name>
</gene>
<keyword evidence="2" id="KW-0053">Apoptosis</keyword>
<feature type="compositionally biased region" description="Basic residues" evidence="3">
    <location>
        <begin position="484"/>
        <end position="497"/>
    </location>
</feature>
<dbReference type="Gene3D" id="1.25.10.10">
    <property type="entry name" value="Leucine-rich Repeat Variant"/>
    <property type="match status" value="1"/>
</dbReference>
<comment type="caution">
    <text evidence="4">The sequence shown here is derived from an EMBL/GenBank/DDBJ whole genome shotgun (WGS) entry which is preliminary data.</text>
</comment>
<evidence type="ECO:0000313" key="4">
    <source>
        <dbReference type="EMBL" id="KAK8890185.1"/>
    </source>
</evidence>
<proteinExistence type="inferred from homology"/>
<organism evidence="4 5">
    <name type="scientific">Tritrichomonas musculus</name>
    <dbReference type="NCBI Taxonomy" id="1915356"/>
    <lineage>
        <taxon>Eukaryota</taxon>
        <taxon>Metamonada</taxon>
        <taxon>Parabasalia</taxon>
        <taxon>Tritrichomonadida</taxon>
        <taxon>Tritrichomonadidae</taxon>
        <taxon>Tritrichomonas</taxon>
    </lineage>
</organism>
<evidence type="ECO:0000256" key="3">
    <source>
        <dbReference type="SAM" id="MobiDB-lite"/>
    </source>
</evidence>
<accession>A0ABR2KGC1</accession>
<dbReference type="InterPro" id="IPR008383">
    <property type="entry name" value="API5"/>
</dbReference>
<sequence length="497" mass="56606">MPPKQAAQTKESVDEAISRLIGSGDSPAEADFKIILNAAKGDEQQKKAAASYIPVYAEKFPKQQKAAVSAILDLAKCEDKEVRTIAVRNLKNFYEADPAQIGDALINSLSDSVEQIAKNASEYVERFLDSNDEFKTRFFNSLPNAAPLGQFRMVEIIREKIKFTEENIEQLKEVIKVAFKSCVVEGLTLYRNNRKIINEEEFQPIVEDLLKRLNESLQSDFKDVSENLLIPIFKFTKALGNNATTTILNIIAERVLPNFEELSSDKKIEVLRKIASVPQFAENDKLLNALYNNVFLKFPTEYSGNINMSIIEAALWAFMGLARRFNSTTSKLIGTQICYTGQPGEADDANENEEKYAEFRKRLEYLSTAAPNFVDQCDAEIQKERNNETSSPEEKSEKIKKSIIAKKTGNNIRHLTRLLLSNNPLNGKLPESPSWKKAKTDRKFNTNRRGQRNTRNRGDRFNNRNSNRRNNSSRNGSRFNNNNRQRRGGRFNNRNRP</sequence>
<feature type="compositionally biased region" description="Basic residues" evidence="3">
    <location>
        <begin position="436"/>
        <end position="455"/>
    </location>
</feature>
<dbReference type="InterPro" id="IPR016024">
    <property type="entry name" value="ARM-type_fold"/>
</dbReference>
<dbReference type="Pfam" id="PF05918">
    <property type="entry name" value="API5"/>
    <property type="match status" value="1"/>
</dbReference>
<dbReference type="SUPFAM" id="SSF48371">
    <property type="entry name" value="ARM repeat"/>
    <property type="match status" value="1"/>
</dbReference>